<dbReference type="RefSeq" id="WP_307203440.1">
    <property type="nucleotide sequence ID" value="NZ_JAUTAN010000001.1"/>
</dbReference>
<feature type="transmembrane region" description="Helical" evidence="1">
    <location>
        <begin position="27"/>
        <end position="49"/>
    </location>
</feature>
<accession>A0AAJ1X420</accession>
<keyword evidence="1" id="KW-0812">Transmembrane</keyword>
<evidence type="ECO:0000256" key="1">
    <source>
        <dbReference type="SAM" id="Phobius"/>
    </source>
</evidence>
<protein>
    <submittedName>
        <fullName evidence="2">Uncharacterized protein</fullName>
    </submittedName>
</protein>
<feature type="transmembrane region" description="Helical" evidence="1">
    <location>
        <begin position="55"/>
        <end position="72"/>
    </location>
</feature>
<reference evidence="2" key="1">
    <citation type="submission" date="2023-07" db="EMBL/GenBank/DDBJ databases">
        <title>Functional and genomic diversity of the sorghum phyllosphere microbiome.</title>
        <authorList>
            <person name="Shade A."/>
        </authorList>
    </citation>
    <scope>NUCLEOTIDE SEQUENCE</scope>
    <source>
        <strain evidence="2">SORGH_AS_1067</strain>
    </source>
</reference>
<evidence type="ECO:0000313" key="2">
    <source>
        <dbReference type="EMBL" id="MDQ1106329.1"/>
    </source>
</evidence>
<name>A0AAJ1X420_9ACTN</name>
<keyword evidence="1" id="KW-1133">Transmembrane helix</keyword>
<dbReference type="AlphaFoldDB" id="A0AAJ1X420"/>
<dbReference type="Proteomes" id="UP001239215">
    <property type="component" value="Unassembled WGS sequence"/>
</dbReference>
<proteinExistence type="predicted"/>
<comment type="caution">
    <text evidence="2">The sequence shown here is derived from an EMBL/GenBank/DDBJ whole genome shotgun (WGS) entry which is preliminary data.</text>
</comment>
<sequence>MEGEHRGLSRRERRYVEEMSRPADERWLAAGCVLGPVVVLGMFGGVAAAGWVPRILVTTAFVLVFVIGLDVLRRWRAGRGLG</sequence>
<evidence type="ECO:0000313" key="3">
    <source>
        <dbReference type="Proteomes" id="UP001239215"/>
    </source>
</evidence>
<dbReference type="EMBL" id="JAUTAN010000001">
    <property type="protein sequence ID" value="MDQ1106329.1"/>
    <property type="molecule type" value="Genomic_DNA"/>
</dbReference>
<keyword evidence="1" id="KW-0472">Membrane</keyword>
<gene>
    <name evidence="2" type="ORF">QE405_003613</name>
</gene>
<organism evidence="2 3">
    <name type="scientific">Nocardioides zeae</name>
    <dbReference type="NCBI Taxonomy" id="1457234"/>
    <lineage>
        <taxon>Bacteria</taxon>
        <taxon>Bacillati</taxon>
        <taxon>Actinomycetota</taxon>
        <taxon>Actinomycetes</taxon>
        <taxon>Propionibacteriales</taxon>
        <taxon>Nocardioidaceae</taxon>
        <taxon>Nocardioides</taxon>
    </lineage>
</organism>